<evidence type="ECO:0000313" key="2">
    <source>
        <dbReference type="Proteomes" id="UP000326198"/>
    </source>
</evidence>
<keyword evidence="2" id="KW-1185">Reference proteome</keyword>
<name>A0A5N7BH56_9EURO</name>
<sequence>MKFRGKPKKKALSPLKHTQDVLIDIQEPCSRAPYGQYLTRPLGPSCNGSQRFAAPSWPGGLSTSMTSVRAGSLHVCSLSLGTSQIQKESFPRVIKLYRSDEGFP</sequence>
<gene>
    <name evidence="1" type="ORF">BDV26DRAFT_256119</name>
</gene>
<dbReference type="Proteomes" id="UP000326198">
    <property type="component" value="Unassembled WGS sequence"/>
</dbReference>
<reference evidence="1 2" key="1">
    <citation type="submission" date="2019-04" db="EMBL/GenBank/DDBJ databases">
        <title>Friends and foes A comparative genomics studyof 23 Aspergillus species from section Flavi.</title>
        <authorList>
            <consortium name="DOE Joint Genome Institute"/>
            <person name="Kjaerbolling I."/>
            <person name="Vesth T."/>
            <person name="Frisvad J.C."/>
            <person name="Nybo J.L."/>
            <person name="Theobald S."/>
            <person name="Kildgaard S."/>
            <person name="Isbrandt T."/>
            <person name="Kuo A."/>
            <person name="Sato A."/>
            <person name="Lyhne E.K."/>
            <person name="Kogle M.E."/>
            <person name="Wiebenga A."/>
            <person name="Kun R.S."/>
            <person name="Lubbers R.J."/>
            <person name="Makela M.R."/>
            <person name="Barry K."/>
            <person name="Chovatia M."/>
            <person name="Clum A."/>
            <person name="Daum C."/>
            <person name="Haridas S."/>
            <person name="He G."/>
            <person name="LaButti K."/>
            <person name="Lipzen A."/>
            <person name="Mondo S."/>
            <person name="Riley R."/>
            <person name="Salamov A."/>
            <person name="Simmons B.A."/>
            <person name="Magnuson J.K."/>
            <person name="Henrissat B."/>
            <person name="Mortensen U.H."/>
            <person name="Larsen T.O."/>
            <person name="Devries R.P."/>
            <person name="Grigoriev I.V."/>
            <person name="Machida M."/>
            <person name="Baker S.E."/>
            <person name="Andersen M.R."/>
        </authorList>
    </citation>
    <scope>NUCLEOTIDE SEQUENCE [LARGE SCALE GENOMIC DNA]</scope>
    <source>
        <strain evidence="1 2">IBT 29228</strain>
    </source>
</reference>
<accession>A0A5N7BH56</accession>
<organism evidence="1 2">
    <name type="scientific">Aspergillus bertholletiae</name>
    <dbReference type="NCBI Taxonomy" id="1226010"/>
    <lineage>
        <taxon>Eukaryota</taxon>
        <taxon>Fungi</taxon>
        <taxon>Dikarya</taxon>
        <taxon>Ascomycota</taxon>
        <taxon>Pezizomycotina</taxon>
        <taxon>Eurotiomycetes</taxon>
        <taxon>Eurotiomycetidae</taxon>
        <taxon>Eurotiales</taxon>
        <taxon>Aspergillaceae</taxon>
        <taxon>Aspergillus</taxon>
        <taxon>Aspergillus subgen. Circumdati</taxon>
    </lineage>
</organism>
<dbReference type="EMBL" id="ML736174">
    <property type="protein sequence ID" value="KAE8381112.1"/>
    <property type="molecule type" value="Genomic_DNA"/>
</dbReference>
<dbReference type="AlphaFoldDB" id="A0A5N7BH56"/>
<protein>
    <submittedName>
        <fullName evidence="1">Uncharacterized protein</fullName>
    </submittedName>
</protein>
<proteinExistence type="predicted"/>
<evidence type="ECO:0000313" key="1">
    <source>
        <dbReference type="EMBL" id="KAE8381112.1"/>
    </source>
</evidence>